<dbReference type="RefSeq" id="WP_147527127.1">
    <property type="nucleotide sequence ID" value="NZ_SAYG01000009.1"/>
</dbReference>
<evidence type="ECO:0000256" key="3">
    <source>
        <dbReference type="ARBA" id="ARBA00023014"/>
    </source>
</evidence>
<dbReference type="InterPro" id="IPR017900">
    <property type="entry name" value="4Fe4S_Fe_S_CS"/>
</dbReference>
<dbReference type="SUPFAM" id="SSF54862">
    <property type="entry name" value="4Fe-4S ferredoxins"/>
    <property type="match status" value="1"/>
</dbReference>
<comment type="caution">
    <text evidence="5">The sequence shown here is derived from an EMBL/GenBank/DDBJ whole genome shotgun (WGS) entry which is preliminary data.</text>
</comment>
<dbReference type="PANTHER" id="PTHR31332">
    <property type="entry name" value="7-HYDROXYMETHYL CHLOROPHYLL A REDUCTASE, CHLOROPLASTIC"/>
    <property type="match status" value="1"/>
</dbReference>
<dbReference type="GO" id="GO:0051536">
    <property type="term" value="F:iron-sulfur cluster binding"/>
    <property type="evidence" value="ECO:0007669"/>
    <property type="project" value="UniProtKB-KW"/>
</dbReference>
<evidence type="ECO:0000259" key="4">
    <source>
        <dbReference type="PROSITE" id="PS51379"/>
    </source>
</evidence>
<proteinExistence type="predicted"/>
<keyword evidence="3" id="KW-0411">Iron-sulfur</keyword>
<dbReference type="GO" id="GO:0046872">
    <property type="term" value="F:metal ion binding"/>
    <property type="evidence" value="ECO:0007669"/>
    <property type="project" value="UniProtKB-KW"/>
</dbReference>
<dbReference type="InterPro" id="IPR017896">
    <property type="entry name" value="4Fe4S_Fe-S-bd"/>
</dbReference>
<dbReference type="InterPro" id="IPR007525">
    <property type="entry name" value="FrhB_FdhB_C"/>
</dbReference>
<accession>A0A5C8F4L5</accession>
<feature type="domain" description="4Fe-4S ferredoxin-type" evidence="4">
    <location>
        <begin position="47"/>
        <end position="76"/>
    </location>
</feature>
<evidence type="ECO:0000313" key="6">
    <source>
        <dbReference type="Proteomes" id="UP000324574"/>
    </source>
</evidence>
<gene>
    <name evidence="5" type="ORF">EPJ70_09475</name>
</gene>
<dbReference type="AlphaFoldDB" id="A0A5C8F4L5"/>
<organism evidence="5 6">
    <name type="scientific">Brachyspira aalborgi</name>
    <dbReference type="NCBI Taxonomy" id="29522"/>
    <lineage>
        <taxon>Bacteria</taxon>
        <taxon>Pseudomonadati</taxon>
        <taxon>Spirochaetota</taxon>
        <taxon>Spirochaetia</taxon>
        <taxon>Brachyspirales</taxon>
        <taxon>Brachyspiraceae</taxon>
        <taxon>Brachyspira</taxon>
    </lineage>
</organism>
<reference evidence="5 6" key="1">
    <citation type="journal article" date="1992" name="Lakartidningen">
        <title>[Penicillin V and not amoxicillin is the first choice preparation in acute otitis].</title>
        <authorList>
            <person name="Kamme C."/>
            <person name="Lundgren K."/>
            <person name="Prellner K."/>
        </authorList>
    </citation>
    <scope>NUCLEOTIDE SEQUENCE [LARGE SCALE GENOMIC DNA]</scope>
    <source>
        <strain evidence="5 6">PC3714II</strain>
    </source>
</reference>
<dbReference type="Proteomes" id="UP000324574">
    <property type="component" value="Unassembled WGS sequence"/>
</dbReference>
<name>A0A5C8F4L5_9SPIR</name>
<keyword evidence="2" id="KW-0408">Iron</keyword>
<keyword evidence="1" id="KW-0479">Metal-binding</keyword>
<dbReference type="EMBL" id="SAYG01000009">
    <property type="protein sequence ID" value="TXJ44439.1"/>
    <property type="molecule type" value="Genomic_DNA"/>
</dbReference>
<protein>
    <submittedName>
        <fullName evidence="5">4Fe-4S dicluster domain-containing protein</fullName>
    </submittedName>
</protein>
<dbReference type="Gene3D" id="3.30.70.20">
    <property type="match status" value="1"/>
</dbReference>
<dbReference type="Pfam" id="PF04432">
    <property type="entry name" value="FrhB_FdhB_C"/>
    <property type="match status" value="1"/>
</dbReference>
<dbReference type="GO" id="GO:0052592">
    <property type="term" value="F:oxidoreductase activity, acting on CH or CH2 groups, with an iron-sulfur protein as acceptor"/>
    <property type="evidence" value="ECO:0007669"/>
    <property type="project" value="TreeGrafter"/>
</dbReference>
<dbReference type="Pfam" id="PF04422">
    <property type="entry name" value="FrhB_FdhB_N"/>
    <property type="match status" value="1"/>
</dbReference>
<sequence>MLIKKSNKTKHVVDGVVKKDMCIGCGICANVCPHNCLDIKLNKNKEYIPVFNENKCTNCSICLQYCPHSEMNIIKQLDEVKSNPKYYGTENANYYMAWDNNDNNRIKSASGGIVSLIAKYMLTNNYVSAIIHGEMVENDRKGIHYRAAISRTLDEINERRSSFYFAFTFDNILKEIKNEDKSYLFIGVPCVIRGIKNLFEKNKLYKNIKLYTICLSCSHNVNGMFTDYLADSLDINKRQKYTVNLRYKDENMADANNFMNTYKGKNFFISENRFKTIFTDTWRSYYFAMNICNYCSDFWGAHGDVSIKDAWGKWANEDRLNKSIVISRNTLMNKIIENYKEINYETLKIEDIVNPQIVTIIYKQIEAENKLYKKLLSKENIKNGLLKNTIILKLSKLSYRILGFKISYLIMRLINKAVSIYAKQ</sequence>
<dbReference type="PROSITE" id="PS00198">
    <property type="entry name" value="4FE4S_FER_1"/>
    <property type="match status" value="2"/>
</dbReference>
<dbReference type="InterPro" id="IPR045220">
    <property type="entry name" value="FRHB/FDHB/HCAR-like"/>
</dbReference>
<evidence type="ECO:0000313" key="5">
    <source>
        <dbReference type="EMBL" id="TXJ44439.1"/>
    </source>
</evidence>
<dbReference type="PROSITE" id="PS51379">
    <property type="entry name" value="4FE4S_FER_2"/>
    <property type="match status" value="2"/>
</dbReference>
<dbReference type="Pfam" id="PF14697">
    <property type="entry name" value="Fer4_21"/>
    <property type="match status" value="1"/>
</dbReference>
<dbReference type="InterPro" id="IPR007516">
    <property type="entry name" value="Co_F420_Hydgase/DH_bsu_N"/>
</dbReference>
<dbReference type="PANTHER" id="PTHR31332:SF0">
    <property type="entry name" value="7-HYDROXYMETHYL CHLOROPHYLL A REDUCTASE, CHLOROPLASTIC"/>
    <property type="match status" value="1"/>
</dbReference>
<evidence type="ECO:0000256" key="2">
    <source>
        <dbReference type="ARBA" id="ARBA00023004"/>
    </source>
</evidence>
<evidence type="ECO:0000256" key="1">
    <source>
        <dbReference type="ARBA" id="ARBA00022723"/>
    </source>
</evidence>
<feature type="domain" description="4Fe-4S ferredoxin-type" evidence="4">
    <location>
        <begin position="13"/>
        <end position="42"/>
    </location>
</feature>